<feature type="transmembrane region" description="Helical" evidence="2">
    <location>
        <begin position="143"/>
        <end position="163"/>
    </location>
</feature>
<evidence type="ECO:0000313" key="4">
    <source>
        <dbReference type="EMBL" id="TYK45013.1"/>
    </source>
</evidence>
<keyword evidence="2" id="KW-0472">Membrane</keyword>
<comment type="caution">
    <text evidence="4">The sequence shown here is derived from an EMBL/GenBank/DDBJ whole genome shotgun (WGS) entry which is preliminary data.</text>
</comment>
<sequence length="169" mass="18993">MKPEPEPLTTHARLHAQADAQGQGQDHAYERTPDRVRASDQDRDTTVQRLGDALSEGALDTAEHRRRLDRALTATTRGDLHRLTADLPESRAARDRAETARRTAEAEADKRAWLDEWGYWAGGAAIMTVIWAASAVRKGEWTFFWPVVPLGIWAAILVSYAIWPSRDDH</sequence>
<keyword evidence="2" id="KW-1133">Transmembrane helix</keyword>
<dbReference type="InterPro" id="IPR012551">
    <property type="entry name" value="DUF1707_SHOCT-like"/>
</dbReference>
<dbReference type="Proteomes" id="UP000323505">
    <property type="component" value="Unassembled WGS sequence"/>
</dbReference>
<reference evidence="4 5" key="1">
    <citation type="submission" date="2019-08" db="EMBL/GenBank/DDBJ databases">
        <title>Actinomadura sp. nov. CYP1-5 isolated from mountain soil.</title>
        <authorList>
            <person name="Songsumanus A."/>
            <person name="Kuncharoen N."/>
            <person name="Kudo T."/>
            <person name="Yuki M."/>
            <person name="Igarashi Y."/>
            <person name="Tanasupawat S."/>
        </authorList>
    </citation>
    <scope>NUCLEOTIDE SEQUENCE [LARGE SCALE GENOMIC DNA]</scope>
    <source>
        <strain evidence="4 5">CYP1-5</strain>
    </source>
</reference>
<feature type="region of interest" description="Disordered" evidence="1">
    <location>
        <begin position="16"/>
        <end position="58"/>
    </location>
</feature>
<keyword evidence="2" id="KW-0812">Transmembrane</keyword>
<proteinExistence type="predicted"/>
<evidence type="ECO:0000313" key="5">
    <source>
        <dbReference type="Proteomes" id="UP000323505"/>
    </source>
</evidence>
<dbReference type="EMBL" id="VSRQ01000007">
    <property type="protein sequence ID" value="TYK45013.1"/>
    <property type="molecule type" value="Genomic_DNA"/>
</dbReference>
<gene>
    <name evidence="4" type="ORF">FXF68_30435</name>
</gene>
<feature type="transmembrane region" description="Helical" evidence="2">
    <location>
        <begin position="117"/>
        <end position="136"/>
    </location>
</feature>
<organism evidence="4 5">
    <name type="scientific">Actinomadura decatromicini</name>
    <dbReference type="NCBI Taxonomy" id="2604572"/>
    <lineage>
        <taxon>Bacteria</taxon>
        <taxon>Bacillati</taxon>
        <taxon>Actinomycetota</taxon>
        <taxon>Actinomycetes</taxon>
        <taxon>Streptosporangiales</taxon>
        <taxon>Thermomonosporaceae</taxon>
        <taxon>Actinomadura</taxon>
    </lineage>
</organism>
<dbReference type="PANTHER" id="PTHR40763:SF4">
    <property type="entry name" value="DUF1707 DOMAIN-CONTAINING PROTEIN"/>
    <property type="match status" value="1"/>
</dbReference>
<protein>
    <submittedName>
        <fullName evidence="4">DUF1707 domain-containing protein</fullName>
    </submittedName>
</protein>
<dbReference type="PANTHER" id="PTHR40763">
    <property type="entry name" value="MEMBRANE PROTEIN-RELATED"/>
    <property type="match status" value="1"/>
</dbReference>
<evidence type="ECO:0000256" key="2">
    <source>
        <dbReference type="SAM" id="Phobius"/>
    </source>
</evidence>
<feature type="compositionally biased region" description="Low complexity" evidence="1">
    <location>
        <begin position="16"/>
        <end position="26"/>
    </location>
</feature>
<accession>A0A5D3F9Y0</accession>
<evidence type="ECO:0000256" key="1">
    <source>
        <dbReference type="SAM" id="MobiDB-lite"/>
    </source>
</evidence>
<dbReference type="Pfam" id="PF08044">
    <property type="entry name" value="DUF1707"/>
    <property type="match status" value="1"/>
</dbReference>
<name>A0A5D3F9Y0_9ACTN</name>
<feature type="region of interest" description="Disordered" evidence="1">
    <location>
        <begin position="79"/>
        <end position="105"/>
    </location>
</feature>
<keyword evidence="5" id="KW-1185">Reference proteome</keyword>
<feature type="domain" description="DUF1707" evidence="3">
    <location>
        <begin position="36"/>
        <end position="88"/>
    </location>
</feature>
<dbReference type="AlphaFoldDB" id="A0A5D3F9Y0"/>
<evidence type="ECO:0000259" key="3">
    <source>
        <dbReference type="Pfam" id="PF08044"/>
    </source>
</evidence>
<dbReference type="RefSeq" id="WP_148765252.1">
    <property type="nucleotide sequence ID" value="NZ_VSRQ01000007.1"/>
</dbReference>
<feature type="compositionally biased region" description="Basic and acidic residues" evidence="1">
    <location>
        <begin position="27"/>
        <end position="46"/>
    </location>
</feature>